<dbReference type="InterPro" id="IPR036206">
    <property type="entry name" value="ThiamineP_synth_sf"/>
</dbReference>
<dbReference type="OrthoDB" id="3527348at2"/>
<dbReference type="EMBL" id="SMKZ01000003">
    <property type="protein sequence ID" value="TDE14260.1"/>
    <property type="molecule type" value="Genomic_DNA"/>
</dbReference>
<evidence type="ECO:0000313" key="2">
    <source>
        <dbReference type="Proteomes" id="UP000294739"/>
    </source>
</evidence>
<sequence>MYVPASRLAVLVSLPRNDAGLAEQARAAGADGLKVHTNVRHRASGTTFGSLAAEHSRLTDILTVGLPTGLVVGTAGTVSLTEMEAAKILGFDYFDAYAADVPPGYVEASRPVTPMAALGPGDGPDQARALVDHGIAALELSTLEPDRYGTPLSLATVARLNAVARAVDVPIVVPSQHALTPADLETLSGAGARAVLLGAVVTGSDPAAFGARIGTFTSAVVAL</sequence>
<gene>
    <name evidence="1" type="ORF">E1269_03650</name>
</gene>
<proteinExistence type="predicted"/>
<dbReference type="InParanoid" id="A0A4R5DQ05"/>
<keyword evidence="2" id="KW-1185">Reference proteome</keyword>
<dbReference type="SUPFAM" id="SSF51391">
    <property type="entry name" value="Thiamin phosphate synthase"/>
    <property type="match status" value="1"/>
</dbReference>
<dbReference type="RefSeq" id="WP_131891344.1">
    <property type="nucleotide sequence ID" value="NZ_SMKZ01000003.1"/>
</dbReference>
<comment type="caution">
    <text evidence="1">The sequence shown here is derived from an EMBL/GenBank/DDBJ whole genome shotgun (WGS) entry which is preliminary data.</text>
</comment>
<protein>
    <submittedName>
        <fullName evidence="1">Uncharacterized protein</fullName>
    </submittedName>
</protein>
<reference evidence="1 2" key="1">
    <citation type="submission" date="2019-03" db="EMBL/GenBank/DDBJ databases">
        <title>Draft genome sequences of novel Actinobacteria.</title>
        <authorList>
            <person name="Sahin N."/>
            <person name="Ay H."/>
            <person name="Saygin H."/>
        </authorList>
    </citation>
    <scope>NUCLEOTIDE SEQUENCE [LARGE SCALE GENOMIC DNA]</scope>
    <source>
        <strain evidence="1 2">5K138</strain>
    </source>
</reference>
<dbReference type="AlphaFoldDB" id="A0A4R5DQ05"/>
<evidence type="ECO:0000313" key="1">
    <source>
        <dbReference type="EMBL" id="TDE14260.1"/>
    </source>
</evidence>
<dbReference type="Proteomes" id="UP000294739">
    <property type="component" value="Unassembled WGS sequence"/>
</dbReference>
<name>A0A4R5DQ05_9ACTN</name>
<accession>A0A4R5DQ05</accession>
<organism evidence="1 2">
    <name type="scientific">Jiangella asiatica</name>
    <dbReference type="NCBI Taxonomy" id="2530372"/>
    <lineage>
        <taxon>Bacteria</taxon>
        <taxon>Bacillati</taxon>
        <taxon>Actinomycetota</taxon>
        <taxon>Actinomycetes</taxon>
        <taxon>Jiangellales</taxon>
        <taxon>Jiangellaceae</taxon>
        <taxon>Jiangella</taxon>
    </lineage>
</organism>